<evidence type="ECO:0000313" key="4">
    <source>
        <dbReference type="Proteomes" id="UP001597349"/>
    </source>
</evidence>
<evidence type="ECO:0000313" key="3">
    <source>
        <dbReference type="EMBL" id="MFD2054978.1"/>
    </source>
</evidence>
<organism evidence="3 4">
    <name type="scientific">Mesorhizobium calcicola</name>
    <dbReference type="NCBI Taxonomy" id="1300310"/>
    <lineage>
        <taxon>Bacteria</taxon>
        <taxon>Pseudomonadati</taxon>
        <taxon>Pseudomonadota</taxon>
        <taxon>Alphaproteobacteria</taxon>
        <taxon>Hyphomicrobiales</taxon>
        <taxon>Phyllobacteriaceae</taxon>
        <taxon>Mesorhizobium</taxon>
    </lineage>
</organism>
<dbReference type="InterPro" id="IPR039552">
    <property type="entry name" value="IS66_C"/>
</dbReference>
<keyword evidence="4" id="KW-1185">Reference proteome</keyword>
<reference evidence="4" key="1">
    <citation type="journal article" date="2019" name="Int. J. Syst. Evol. Microbiol.">
        <title>The Global Catalogue of Microorganisms (GCM) 10K type strain sequencing project: providing services to taxonomists for standard genome sequencing and annotation.</title>
        <authorList>
            <consortium name="The Broad Institute Genomics Platform"/>
            <consortium name="The Broad Institute Genome Sequencing Center for Infectious Disease"/>
            <person name="Wu L."/>
            <person name="Ma J."/>
        </authorList>
    </citation>
    <scope>NUCLEOTIDE SEQUENCE [LARGE SCALE GENOMIC DNA]</scope>
    <source>
        <strain evidence="4">CGMCC 1.16226</strain>
    </source>
</reference>
<dbReference type="RefSeq" id="WP_379020975.1">
    <property type="nucleotide sequence ID" value="NZ_JBHUGY010000028.1"/>
</dbReference>
<name>A0ABW4WGF2_9HYPH</name>
<dbReference type="InterPro" id="IPR004291">
    <property type="entry name" value="Transposase_IS66_central"/>
</dbReference>
<gene>
    <name evidence="3" type="ORF">ACFSQT_18520</name>
</gene>
<dbReference type="Pfam" id="PF03050">
    <property type="entry name" value="DDE_Tnp_IS66"/>
    <property type="match status" value="1"/>
</dbReference>
<sequence length="165" mass="18502">MRQGNGLSRHADIAKAFAYGARRWRAFNRFLYDGQLEPDNLIAERAIRGFTVGRRNWLFSGSFAAAERSAVVLSIIETCKLCGVDAEAYMADVAERIQNDWPASRWDELMPCWGGRLPTASQCARMSSLKAQSRETVRGRDYQNWHGYVSAPGDWQGVGGESPPR</sequence>
<dbReference type="EMBL" id="JBHUGY010000028">
    <property type="protein sequence ID" value="MFD2054978.1"/>
    <property type="molecule type" value="Genomic_DNA"/>
</dbReference>
<proteinExistence type="predicted"/>
<dbReference type="Pfam" id="PF13817">
    <property type="entry name" value="DDE_Tnp_IS66_C"/>
    <property type="match status" value="1"/>
</dbReference>
<dbReference type="Proteomes" id="UP001597349">
    <property type="component" value="Unassembled WGS sequence"/>
</dbReference>
<dbReference type="PANTHER" id="PTHR33678:SF1">
    <property type="entry name" value="BLL1576 PROTEIN"/>
    <property type="match status" value="1"/>
</dbReference>
<evidence type="ECO:0000259" key="1">
    <source>
        <dbReference type="Pfam" id="PF03050"/>
    </source>
</evidence>
<accession>A0ABW4WGF2</accession>
<feature type="domain" description="Transposase IS66 central" evidence="1">
    <location>
        <begin position="5"/>
        <end position="67"/>
    </location>
</feature>
<evidence type="ECO:0000259" key="2">
    <source>
        <dbReference type="Pfam" id="PF13817"/>
    </source>
</evidence>
<dbReference type="InterPro" id="IPR052344">
    <property type="entry name" value="Transposase-related"/>
</dbReference>
<dbReference type="PANTHER" id="PTHR33678">
    <property type="entry name" value="BLL1576 PROTEIN"/>
    <property type="match status" value="1"/>
</dbReference>
<comment type="caution">
    <text evidence="3">The sequence shown here is derived from an EMBL/GenBank/DDBJ whole genome shotgun (WGS) entry which is preliminary data.</text>
</comment>
<feature type="domain" description="Transposase IS66 C-terminal" evidence="2">
    <location>
        <begin position="74"/>
        <end position="111"/>
    </location>
</feature>
<protein>
    <submittedName>
        <fullName evidence="3">Transposase</fullName>
    </submittedName>
</protein>